<evidence type="ECO:0000313" key="5">
    <source>
        <dbReference type="Proteomes" id="UP000886858"/>
    </source>
</evidence>
<dbReference type="GO" id="GO:0009253">
    <property type="term" value="P:peptidoglycan catabolic process"/>
    <property type="evidence" value="ECO:0007669"/>
    <property type="project" value="InterPro"/>
</dbReference>
<dbReference type="Pfam" id="PF01520">
    <property type="entry name" value="Amidase_3"/>
    <property type="match status" value="1"/>
</dbReference>
<evidence type="ECO:0000313" key="4">
    <source>
        <dbReference type="EMBL" id="HJA94377.1"/>
    </source>
</evidence>
<protein>
    <submittedName>
        <fullName evidence="4">N-acetylmuramoyl-L-alanine amidase</fullName>
    </submittedName>
</protein>
<gene>
    <name evidence="4" type="ORF">H9717_14910</name>
</gene>
<organism evidence="4 5">
    <name type="scientific">Candidatus Eisenbergiella merdipullorum</name>
    <dbReference type="NCBI Taxonomy" id="2838553"/>
    <lineage>
        <taxon>Bacteria</taxon>
        <taxon>Bacillati</taxon>
        <taxon>Bacillota</taxon>
        <taxon>Clostridia</taxon>
        <taxon>Lachnospirales</taxon>
        <taxon>Lachnospiraceae</taxon>
        <taxon>Eisenbergiella</taxon>
    </lineage>
</organism>
<dbReference type="GO" id="GO:0030288">
    <property type="term" value="C:outer membrane-bounded periplasmic space"/>
    <property type="evidence" value="ECO:0007669"/>
    <property type="project" value="TreeGrafter"/>
</dbReference>
<dbReference type="InterPro" id="IPR050695">
    <property type="entry name" value="N-acetylmuramoyl_amidase_3"/>
</dbReference>
<reference evidence="4" key="2">
    <citation type="submission" date="2021-04" db="EMBL/GenBank/DDBJ databases">
        <authorList>
            <person name="Gilroy R."/>
        </authorList>
    </citation>
    <scope>NUCLEOTIDE SEQUENCE</scope>
    <source>
        <strain evidence="4">CHK179-7159</strain>
    </source>
</reference>
<sequence length="345" mass="37393">MKKGKIRKILMAAAVLLFSVPALRAQASEPVVIVIDPGHGGENRGGEVAGQFLEKELTLQAAQAMKQTLEQFEGVQVYLTRTTDQELSLEERAQIAKAYGADFLFSLHFNMSSEHNLYGSEVWTSAFGPYYSAGQTFGRLQLAEMAGYGQYIRGVKTRLNGRGTDYYGVIRASRELGIPSVIIEHCYMDHPVDAHQIDAASKVANMGISDAIAAAKYFHLKSDVLGLDYTGFAYQTQAAPQGVAAPDCTPPERVELSVLSADFDTGRVDLKLEAQDAQSGILYYSYSLDGGATWSTLMPFANLGSLTFSVTVPGGSQPAIYCRAYNGYDQYTESAAVTPGVFPAR</sequence>
<dbReference type="CDD" id="cd02696">
    <property type="entry name" value="MurNAc-LAA"/>
    <property type="match status" value="1"/>
</dbReference>
<dbReference type="SMART" id="SM00646">
    <property type="entry name" value="Ami_3"/>
    <property type="match status" value="1"/>
</dbReference>
<feature type="domain" description="MurNAc-LAA" evidence="3">
    <location>
        <begin position="93"/>
        <end position="213"/>
    </location>
</feature>
<dbReference type="GO" id="GO:0008745">
    <property type="term" value="F:N-acetylmuramoyl-L-alanine amidase activity"/>
    <property type="evidence" value="ECO:0007669"/>
    <property type="project" value="InterPro"/>
</dbReference>
<feature type="signal peptide" evidence="2">
    <location>
        <begin position="1"/>
        <end position="27"/>
    </location>
</feature>
<dbReference type="Gene3D" id="3.40.630.40">
    <property type="entry name" value="Zn-dependent exopeptidases"/>
    <property type="match status" value="1"/>
</dbReference>
<evidence type="ECO:0000259" key="3">
    <source>
        <dbReference type="SMART" id="SM00646"/>
    </source>
</evidence>
<dbReference type="SUPFAM" id="SSF53187">
    <property type="entry name" value="Zn-dependent exopeptidases"/>
    <property type="match status" value="1"/>
</dbReference>
<dbReference type="InterPro" id="IPR002508">
    <property type="entry name" value="MurNAc-LAA_cat"/>
</dbReference>
<keyword evidence="1" id="KW-0378">Hydrolase</keyword>
<dbReference type="AlphaFoldDB" id="A0A9D2L087"/>
<name>A0A9D2L087_9FIRM</name>
<dbReference type="PANTHER" id="PTHR30404:SF0">
    <property type="entry name" value="N-ACETYLMURAMOYL-L-ALANINE AMIDASE AMIC"/>
    <property type="match status" value="1"/>
</dbReference>
<proteinExistence type="predicted"/>
<dbReference type="Proteomes" id="UP000886858">
    <property type="component" value="Unassembled WGS sequence"/>
</dbReference>
<dbReference type="EMBL" id="DWYY01000172">
    <property type="protein sequence ID" value="HJA94377.1"/>
    <property type="molecule type" value="Genomic_DNA"/>
</dbReference>
<keyword evidence="2" id="KW-0732">Signal</keyword>
<feature type="chain" id="PRO_5039502142" evidence="2">
    <location>
        <begin position="28"/>
        <end position="345"/>
    </location>
</feature>
<dbReference type="PANTHER" id="PTHR30404">
    <property type="entry name" value="N-ACETYLMURAMOYL-L-ALANINE AMIDASE"/>
    <property type="match status" value="1"/>
</dbReference>
<evidence type="ECO:0000256" key="1">
    <source>
        <dbReference type="ARBA" id="ARBA00022801"/>
    </source>
</evidence>
<accession>A0A9D2L087</accession>
<reference evidence="4" key="1">
    <citation type="journal article" date="2021" name="PeerJ">
        <title>Extensive microbial diversity within the chicken gut microbiome revealed by metagenomics and culture.</title>
        <authorList>
            <person name="Gilroy R."/>
            <person name="Ravi A."/>
            <person name="Getino M."/>
            <person name="Pursley I."/>
            <person name="Horton D.L."/>
            <person name="Alikhan N.F."/>
            <person name="Baker D."/>
            <person name="Gharbi K."/>
            <person name="Hall N."/>
            <person name="Watson M."/>
            <person name="Adriaenssens E.M."/>
            <person name="Foster-Nyarko E."/>
            <person name="Jarju S."/>
            <person name="Secka A."/>
            <person name="Antonio M."/>
            <person name="Oren A."/>
            <person name="Chaudhuri R.R."/>
            <person name="La Ragione R."/>
            <person name="Hildebrand F."/>
            <person name="Pallen M.J."/>
        </authorList>
    </citation>
    <scope>NUCLEOTIDE SEQUENCE</scope>
    <source>
        <strain evidence="4">CHK179-7159</strain>
    </source>
</reference>
<evidence type="ECO:0000256" key="2">
    <source>
        <dbReference type="SAM" id="SignalP"/>
    </source>
</evidence>
<comment type="caution">
    <text evidence="4">The sequence shown here is derived from an EMBL/GenBank/DDBJ whole genome shotgun (WGS) entry which is preliminary data.</text>
</comment>